<dbReference type="InterPro" id="IPR057352">
    <property type="entry name" value="TPR_TmcB/C"/>
</dbReference>
<feature type="compositionally biased region" description="Basic and acidic residues" evidence="1">
    <location>
        <begin position="565"/>
        <end position="579"/>
    </location>
</feature>
<feature type="domain" description="TmcB/TmcC TPR repeats" evidence="3">
    <location>
        <begin position="455"/>
        <end position="565"/>
    </location>
</feature>
<feature type="compositionally biased region" description="Low complexity" evidence="1">
    <location>
        <begin position="884"/>
        <end position="899"/>
    </location>
</feature>
<name>A0A507EF91_9FUNG</name>
<dbReference type="Pfam" id="PF25474">
    <property type="entry name" value="TPR_TmcB"/>
    <property type="match status" value="1"/>
</dbReference>
<dbReference type="InterPro" id="IPR052994">
    <property type="entry name" value="Tiny_macrocysts_regulators"/>
</dbReference>
<dbReference type="Gene3D" id="3.30.450.20">
    <property type="entry name" value="PAS domain"/>
    <property type="match status" value="1"/>
</dbReference>
<dbReference type="Proteomes" id="UP000318582">
    <property type="component" value="Unassembled WGS sequence"/>
</dbReference>
<protein>
    <recommendedName>
        <fullName evidence="3">TmcB/TmcC TPR repeats domain-containing protein</fullName>
    </recommendedName>
</protein>
<feature type="compositionally biased region" description="Basic and acidic residues" evidence="1">
    <location>
        <begin position="1167"/>
        <end position="1178"/>
    </location>
</feature>
<dbReference type="CDD" id="cd00130">
    <property type="entry name" value="PAS"/>
    <property type="match status" value="1"/>
</dbReference>
<feature type="region of interest" description="Disordered" evidence="1">
    <location>
        <begin position="1159"/>
        <end position="1182"/>
    </location>
</feature>
<organism evidence="4 5">
    <name type="scientific">Powellomyces hirtus</name>
    <dbReference type="NCBI Taxonomy" id="109895"/>
    <lineage>
        <taxon>Eukaryota</taxon>
        <taxon>Fungi</taxon>
        <taxon>Fungi incertae sedis</taxon>
        <taxon>Chytridiomycota</taxon>
        <taxon>Chytridiomycota incertae sedis</taxon>
        <taxon>Chytridiomycetes</taxon>
        <taxon>Spizellomycetales</taxon>
        <taxon>Powellomycetaceae</taxon>
        <taxon>Powellomyces</taxon>
    </lineage>
</organism>
<feature type="transmembrane region" description="Helical" evidence="2">
    <location>
        <begin position="1101"/>
        <end position="1126"/>
    </location>
</feature>
<feature type="region of interest" description="Disordered" evidence="1">
    <location>
        <begin position="812"/>
        <end position="831"/>
    </location>
</feature>
<feature type="transmembrane region" description="Helical" evidence="2">
    <location>
        <begin position="1223"/>
        <end position="1245"/>
    </location>
</feature>
<keyword evidence="5" id="KW-1185">Reference proteome</keyword>
<dbReference type="SUPFAM" id="SSF55785">
    <property type="entry name" value="PYP-like sensor domain (PAS domain)"/>
    <property type="match status" value="1"/>
</dbReference>
<feature type="transmembrane region" description="Helical" evidence="2">
    <location>
        <begin position="120"/>
        <end position="141"/>
    </location>
</feature>
<dbReference type="PANTHER" id="PTHR31600:SF2">
    <property type="entry name" value="GAMETE ENRICHED GENE 10 PROTEIN-RELATED"/>
    <property type="match status" value="1"/>
</dbReference>
<keyword evidence="2" id="KW-1133">Transmembrane helix</keyword>
<evidence type="ECO:0000259" key="3">
    <source>
        <dbReference type="Pfam" id="PF25474"/>
    </source>
</evidence>
<feature type="transmembrane region" description="Helical" evidence="2">
    <location>
        <begin position="1422"/>
        <end position="1446"/>
    </location>
</feature>
<evidence type="ECO:0000256" key="1">
    <source>
        <dbReference type="SAM" id="MobiDB-lite"/>
    </source>
</evidence>
<proteinExistence type="predicted"/>
<dbReference type="NCBIfam" id="TIGR00229">
    <property type="entry name" value="sensory_box"/>
    <property type="match status" value="1"/>
</dbReference>
<sequence>MAPTIPSGPLRDQSADLRVDTTLDSIIRSCKEALMGILLVINKNDHEQHPAWDIIKCLVEHCQDLMFPISVSFFPWQSEISWLRRGLEWTAPEDLISQSSTVFNVLISALGLTLTLRTALGLFATILYIPSLAIFVSSISFCGPGGVGPPGSGPVCWGGSHFYASMLTLPIIVIFIILVLAVAATLFEPDPKKEDIESRCHSRLDLLYIGCQTVLTLMQITLRGYTDTTSSLCHWLMAGTCVVTSMSLACATIWYLPYYSFKYSMFRTALNFNFAWASLCCVYNLIRPGSDIGILYVVLIPAVMVFSGFVARARRHSIESGDPQFMSPTTLELKIRFRLEKANLLFRRPPKNNITLTEGSPGDLNYGTTQADRANVEKNAKHKEREILDELSTMFSQGFNRHQKSCRLRLYSGQFQLLQMGNKAQCLALHEKAAAMQPSLDEAFMIFRRRRTLHERYMGGDVIDFIAFEQNMQHAKKHEQRAVHAVTQFWAELLRRNPSFERLQAHGVLLTAAASSAQQSYGAMLRLSPHSANVYRLYGNFLINILNDVKQGQALLQHADELEDSGDKGDGEGSNHEDTFDGDATLANTVKLNEDSAMFTISGDEESLGLIENVNQPALKMFGYRKGEILHKNISIIIPSPFCEMHDYLLKQYLDTGRAKVIDRPRSVLAVHSTGYLMTVSLLVKQVTEEGGKQAFLGVLNRIPDKINQEYAITNPDLSILHFTRGCTTLFGTPPVHRSLVHVAKPNLSEWLPDMNPSRLGECMGGQKLKFLVDAAEPYDVYVSASEVELHGSRSFIFRLSVHHLANFNTGGVEGQHEGEPSAGGCPFRKDGRQQQNISRAFSVASETAMPLAFSAHSLNDDSENEMPKTQNNNKAPKVDNDDSYSLTSGGSQLGSSGNSQLRRMVALRTVVATGRLRWITASISLCLALSASLAIGQNRLYHWTFKTASKRLTHTRMRGDACFHALSVVDGVRSLQLSRLPSGPLPGVYEEDKAMEQLRKSALALQNVVRDLSPASDDPFPLIVAVETLAGTINMSLMELVNTVVSQILFILAAPANDSGVPMQMASLLSNAGTIMLDGLNASAWVLIKAEGPVEPETVFGISCLGPILYLVFFIGITWPLYCLIEENRKSVLKVFLTIPKEVVKGIYEAHLEQSKAFEEDEDNEPDMHLNDRDHPGGEGLPNLIDSLSSGRMKSSDQRSRSTKRLPWWLAIRDQHMMIPKAGIIFCLCLAYFISGGALIYNIVQEGGAEAGQVYWATQQLALVRHVDLVAREAYIAGQNIAPPSFQAPSLPSLIATLGRVHHGLIYGSTSMGTPLSLTSSNPDLTNVMLNDACLSSSPQDCNTFSNGILSHGLHSALSWYSQNALLLSGAHSSLTVTQDPLSLIMFLRAMDHVYLLPVLEFITDFFEGPFFSQERWFATYHLTFTVIFVFAMAASYVFLFRPLITQLDADIRRTHVMLFMIPTEVFEQTDMMNQWREKSQKVPKVTHSAETEPEQEVLKKSALFDSFERRRRRVEIKETTVSSPDNIV</sequence>
<gene>
    <name evidence="4" type="ORF">PhCBS80983_g00801</name>
</gene>
<dbReference type="InterPro" id="IPR000014">
    <property type="entry name" value="PAS"/>
</dbReference>
<feature type="transmembrane region" description="Helical" evidence="2">
    <location>
        <begin position="206"/>
        <end position="222"/>
    </location>
</feature>
<evidence type="ECO:0000313" key="5">
    <source>
        <dbReference type="Proteomes" id="UP000318582"/>
    </source>
</evidence>
<feature type="transmembrane region" description="Helical" evidence="2">
    <location>
        <begin position="292"/>
        <end position="311"/>
    </location>
</feature>
<accession>A0A507EF91</accession>
<comment type="caution">
    <text evidence="4">The sequence shown here is derived from an EMBL/GenBank/DDBJ whole genome shotgun (WGS) entry which is preliminary data.</text>
</comment>
<keyword evidence="2" id="KW-0472">Membrane</keyword>
<feature type="transmembrane region" description="Helical" evidence="2">
    <location>
        <begin position="234"/>
        <end position="256"/>
    </location>
</feature>
<evidence type="ECO:0000313" key="4">
    <source>
        <dbReference type="EMBL" id="TPX61888.1"/>
    </source>
</evidence>
<reference evidence="4 5" key="1">
    <citation type="journal article" date="2019" name="Sci. Rep.">
        <title>Comparative genomics of chytrid fungi reveal insights into the obligate biotrophic and pathogenic lifestyle of Synchytrium endobioticum.</title>
        <authorList>
            <person name="van de Vossenberg B.T.L.H."/>
            <person name="Warris S."/>
            <person name="Nguyen H.D.T."/>
            <person name="van Gent-Pelzer M.P.E."/>
            <person name="Joly D.L."/>
            <person name="van de Geest H.C."/>
            <person name="Bonants P.J.M."/>
            <person name="Smith D.S."/>
            <person name="Levesque C.A."/>
            <person name="van der Lee T.A.J."/>
        </authorList>
    </citation>
    <scope>NUCLEOTIDE SEQUENCE [LARGE SCALE GENOMIC DNA]</scope>
    <source>
        <strain evidence="4 5">CBS 809.83</strain>
    </source>
</reference>
<dbReference type="InterPro" id="IPR035965">
    <property type="entry name" value="PAS-like_dom_sf"/>
</dbReference>
<keyword evidence="2" id="KW-0812">Transmembrane</keyword>
<feature type="region of interest" description="Disordered" evidence="1">
    <location>
        <begin position="563"/>
        <end position="582"/>
    </location>
</feature>
<dbReference type="STRING" id="109895.A0A507EF91"/>
<dbReference type="PANTHER" id="PTHR31600">
    <property type="entry name" value="TINY MACROCYSTS PROTEIN B-RELATED"/>
    <property type="match status" value="1"/>
</dbReference>
<feature type="transmembrane region" description="Helical" evidence="2">
    <location>
        <begin position="161"/>
        <end position="186"/>
    </location>
</feature>
<feature type="region of interest" description="Disordered" evidence="1">
    <location>
        <begin position="859"/>
        <end position="899"/>
    </location>
</feature>
<dbReference type="EMBL" id="QEAQ01000005">
    <property type="protein sequence ID" value="TPX61888.1"/>
    <property type="molecule type" value="Genomic_DNA"/>
</dbReference>
<evidence type="ECO:0000256" key="2">
    <source>
        <dbReference type="SAM" id="Phobius"/>
    </source>
</evidence>